<accession>A0A0C4DPB7</accession>
<evidence type="ECO:0000313" key="4">
    <source>
        <dbReference type="Proteomes" id="UP000011715"/>
    </source>
</evidence>
<dbReference type="EMBL" id="GL876966">
    <property type="protein sequence ID" value="KLU82606.1"/>
    <property type="molecule type" value="Genomic_DNA"/>
</dbReference>
<reference evidence="4" key="1">
    <citation type="submission" date="2010-05" db="EMBL/GenBank/DDBJ databases">
        <title>The genome sequence of Magnaporthe poae strain ATCC 64411.</title>
        <authorList>
            <person name="Ma L.-J."/>
            <person name="Dead R."/>
            <person name="Young S."/>
            <person name="Zeng Q."/>
            <person name="Koehrsen M."/>
            <person name="Alvarado L."/>
            <person name="Berlin A."/>
            <person name="Chapman S.B."/>
            <person name="Chen Z."/>
            <person name="Freedman E."/>
            <person name="Gellesch M."/>
            <person name="Goldberg J."/>
            <person name="Griggs A."/>
            <person name="Gujja S."/>
            <person name="Heilman E.R."/>
            <person name="Heiman D."/>
            <person name="Hepburn T."/>
            <person name="Howarth C."/>
            <person name="Jen D."/>
            <person name="Larson L."/>
            <person name="Mehta T."/>
            <person name="Neiman D."/>
            <person name="Pearson M."/>
            <person name="Roberts A."/>
            <person name="Saif S."/>
            <person name="Shea T."/>
            <person name="Shenoy N."/>
            <person name="Sisk P."/>
            <person name="Stolte C."/>
            <person name="Sykes S."/>
            <person name="Walk T."/>
            <person name="White J."/>
            <person name="Yandava C."/>
            <person name="Haas B."/>
            <person name="Nusbaum C."/>
            <person name="Birren B."/>
        </authorList>
    </citation>
    <scope>NUCLEOTIDE SEQUENCE [LARGE SCALE GENOMIC DNA]</scope>
    <source>
        <strain evidence="4">ATCC 64411 / 73-15</strain>
    </source>
</reference>
<reference evidence="2" key="2">
    <citation type="submission" date="2010-05" db="EMBL/GenBank/DDBJ databases">
        <title>The Genome Sequence of Magnaporthe poae strain ATCC 64411.</title>
        <authorList>
            <consortium name="The Broad Institute Genome Sequencing Platform"/>
            <consortium name="Broad Institute Genome Sequencing Center for Infectious Disease"/>
            <person name="Ma L.-J."/>
            <person name="Dead R."/>
            <person name="Young S."/>
            <person name="Zeng Q."/>
            <person name="Koehrsen M."/>
            <person name="Alvarado L."/>
            <person name="Berlin A."/>
            <person name="Chapman S.B."/>
            <person name="Chen Z."/>
            <person name="Freedman E."/>
            <person name="Gellesch M."/>
            <person name="Goldberg J."/>
            <person name="Griggs A."/>
            <person name="Gujja S."/>
            <person name="Heilman E.R."/>
            <person name="Heiman D."/>
            <person name="Hepburn T."/>
            <person name="Howarth C."/>
            <person name="Jen D."/>
            <person name="Larson L."/>
            <person name="Mehta T."/>
            <person name="Neiman D."/>
            <person name="Pearson M."/>
            <person name="Roberts A."/>
            <person name="Saif S."/>
            <person name="Shea T."/>
            <person name="Shenoy N."/>
            <person name="Sisk P."/>
            <person name="Stolte C."/>
            <person name="Sykes S."/>
            <person name="Walk T."/>
            <person name="White J."/>
            <person name="Yandava C."/>
            <person name="Haas B."/>
            <person name="Nusbaum C."/>
            <person name="Birren B."/>
        </authorList>
    </citation>
    <scope>NUCLEOTIDE SEQUENCE</scope>
    <source>
        <strain evidence="2">ATCC 64411</strain>
    </source>
</reference>
<feature type="signal peptide" evidence="1">
    <location>
        <begin position="1"/>
        <end position="21"/>
    </location>
</feature>
<protein>
    <recommendedName>
        <fullName evidence="5">Ig-like domain-containing protein</fullName>
    </recommendedName>
</protein>
<dbReference type="EnsemblFungi" id="MAPG_01678T0">
    <property type="protein sequence ID" value="MAPG_01678T0"/>
    <property type="gene ID" value="MAPG_01678"/>
</dbReference>
<dbReference type="Proteomes" id="UP000011715">
    <property type="component" value="Unassembled WGS sequence"/>
</dbReference>
<gene>
    <name evidence="2" type="ORF">MAPG_01678</name>
</gene>
<dbReference type="AlphaFoldDB" id="A0A0C4DPB7"/>
<dbReference type="OMA" id="GCTANSF"/>
<evidence type="ECO:0000313" key="3">
    <source>
        <dbReference type="EnsemblFungi" id="MAPG_01678T0"/>
    </source>
</evidence>
<keyword evidence="1" id="KW-0732">Signal</keyword>
<evidence type="ECO:0008006" key="5">
    <source>
        <dbReference type="Google" id="ProtNLM"/>
    </source>
</evidence>
<name>A0A0C4DPB7_MAGP6</name>
<reference evidence="3" key="5">
    <citation type="submission" date="2015-06" db="UniProtKB">
        <authorList>
            <consortium name="EnsemblFungi"/>
        </authorList>
    </citation>
    <scope>IDENTIFICATION</scope>
    <source>
        <strain evidence="3">ATCC 64411</strain>
    </source>
</reference>
<keyword evidence="4" id="KW-1185">Reference proteome</keyword>
<evidence type="ECO:0000256" key="1">
    <source>
        <dbReference type="SAM" id="SignalP"/>
    </source>
</evidence>
<dbReference type="eggNOG" id="ENOG502SY3V">
    <property type="taxonomic scope" value="Eukaryota"/>
</dbReference>
<feature type="chain" id="PRO_5009385267" description="Ig-like domain-containing protein" evidence="1">
    <location>
        <begin position="22"/>
        <end position="517"/>
    </location>
</feature>
<dbReference type="EMBL" id="ADBL01000409">
    <property type="status" value="NOT_ANNOTATED_CDS"/>
    <property type="molecule type" value="Genomic_DNA"/>
</dbReference>
<proteinExistence type="predicted"/>
<dbReference type="OrthoDB" id="3727384at2759"/>
<dbReference type="VEuPathDB" id="FungiDB:MAPG_01678"/>
<sequence length="517" mass="54329">MAKARLLRSSAALILVQLALAIDIPATPVWPSGQCTDKSLTIPSWIISDYKSSGGTTTFSVANRASGTAGSVSCASSACKVSGNAKLSASLSSSSTGALVELKESWDCSDLGQTLHFDATGSASISSLRCSGGDCSSPIPHLVYGSLSSPGPLTPAQPSPPTGYNASTCADVGRAGLWTVSQLSFQNYTQRQCNESIGGYCQDPNYHDQGLFLSLSLTNHAIGWSVSCNLVLPGAPTSPLAATPLSCAAGGFNGISVDVTWTGVAPNFQLQIDSVHYCLENPETNVNPSVIVATGNIPVRMSCSSHPGTSGQDDDVVTLCADASSSHAIDGKLVKKESEPAFSLVTALPASGGCTVNSFANPTWRVGYGWYATSRDSMSLSNVAIILGNPAFELQFFLPQGANNLPGAKDPNTVYSCLWGNNGNWLPWNCTFALNWKTNMLQLNQVWECSDKDSAHPLYFSGQGTIDLAKNPNFSCTNDQSNSATCQWRQTSRSGTAYPIPKVTVGLTNVEPPKPPR</sequence>
<organism evidence="3 4">
    <name type="scientific">Magnaporthiopsis poae (strain ATCC 64411 / 73-15)</name>
    <name type="common">Kentucky bluegrass fungus</name>
    <name type="synonym">Magnaporthe poae</name>
    <dbReference type="NCBI Taxonomy" id="644358"/>
    <lineage>
        <taxon>Eukaryota</taxon>
        <taxon>Fungi</taxon>
        <taxon>Dikarya</taxon>
        <taxon>Ascomycota</taxon>
        <taxon>Pezizomycotina</taxon>
        <taxon>Sordariomycetes</taxon>
        <taxon>Sordariomycetidae</taxon>
        <taxon>Magnaporthales</taxon>
        <taxon>Magnaporthaceae</taxon>
        <taxon>Magnaporthiopsis</taxon>
    </lineage>
</organism>
<reference evidence="3" key="4">
    <citation type="journal article" date="2015" name="G3 (Bethesda)">
        <title>Genome sequences of three phytopathogenic species of the Magnaporthaceae family of fungi.</title>
        <authorList>
            <person name="Okagaki L.H."/>
            <person name="Nunes C.C."/>
            <person name="Sailsbery J."/>
            <person name="Clay B."/>
            <person name="Brown D."/>
            <person name="John T."/>
            <person name="Oh Y."/>
            <person name="Young N."/>
            <person name="Fitzgerald M."/>
            <person name="Haas B.J."/>
            <person name="Zeng Q."/>
            <person name="Young S."/>
            <person name="Adiconis X."/>
            <person name="Fan L."/>
            <person name="Levin J.Z."/>
            <person name="Mitchell T.K."/>
            <person name="Okubara P.A."/>
            <person name="Farman M.L."/>
            <person name="Kohn L.M."/>
            <person name="Birren B."/>
            <person name="Ma L.-J."/>
            <person name="Dean R.A."/>
        </authorList>
    </citation>
    <scope>NUCLEOTIDE SEQUENCE</scope>
    <source>
        <strain evidence="3">ATCC 64411 / 73-15</strain>
    </source>
</reference>
<reference evidence="2" key="3">
    <citation type="submission" date="2011-03" db="EMBL/GenBank/DDBJ databases">
        <title>Annotation of Magnaporthe poae ATCC 64411.</title>
        <authorList>
            <person name="Ma L.-J."/>
            <person name="Dead R."/>
            <person name="Young S.K."/>
            <person name="Zeng Q."/>
            <person name="Gargeya S."/>
            <person name="Fitzgerald M."/>
            <person name="Haas B."/>
            <person name="Abouelleil A."/>
            <person name="Alvarado L."/>
            <person name="Arachchi H.M."/>
            <person name="Berlin A."/>
            <person name="Brown A."/>
            <person name="Chapman S.B."/>
            <person name="Chen Z."/>
            <person name="Dunbar C."/>
            <person name="Freedman E."/>
            <person name="Gearin G."/>
            <person name="Gellesch M."/>
            <person name="Goldberg J."/>
            <person name="Griggs A."/>
            <person name="Gujja S."/>
            <person name="Heiman D."/>
            <person name="Howarth C."/>
            <person name="Larson L."/>
            <person name="Lui A."/>
            <person name="MacDonald P.J.P."/>
            <person name="Mehta T."/>
            <person name="Montmayeur A."/>
            <person name="Murphy C."/>
            <person name="Neiman D."/>
            <person name="Pearson M."/>
            <person name="Priest M."/>
            <person name="Roberts A."/>
            <person name="Saif S."/>
            <person name="Shea T."/>
            <person name="Shenoy N."/>
            <person name="Sisk P."/>
            <person name="Stolte C."/>
            <person name="Sykes S."/>
            <person name="Yandava C."/>
            <person name="Wortman J."/>
            <person name="Nusbaum C."/>
            <person name="Birren B."/>
        </authorList>
    </citation>
    <scope>NUCLEOTIDE SEQUENCE</scope>
    <source>
        <strain evidence="2">ATCC 64411</strain>
    </source>
</reference>
<evidence type="ECO:0000313" key="2">
    <source>
        <dbReference type="EMBL" id="KLU82606.1"/>
    </source>
</evidence>